<proteinExistence type="predicted"/>
<sequence length="53" mass="5889">MAYDKHIDITGKAHAADQARREIDEAMAEGDHARAAELGVPFPRLKMPLVRAF</sequence>
<evidence type="ECO:0000313" key="1">
    <source>
        <dbReference type="EMBL" id="SFP86864.1"/>
    </source>
</evidence>
<dbReference type="EMBL" id="FOXA01000015">
    <property type="protein sequence ID" value="SFP86864.1"/>
    <property type="molecule type" value="Genomic_DNA"/>
</dbReference>
<evidence type="ECO:0000313" key="2">
    <source>
        <dbReference type="Proteomes" id="UP000199356"/>
    </source>
</evidence>
<dbReference type="RefSeq" id="WP_177215202.1">
    <property type="nucleotide sequence ID" value="NZ_FOXA01000015.1"/>
</dbReference>
<accession>A0A1I5TUZ3</accession>
<name>A0A1I5TUZ3_9RHOB</name>
<dbReference type="AlphaFoldDB" id="A0A1I5TUZ3"/>
<protein>
    <submittedName>
        <fullName evidence="1">Uncharacterized protein</fullName>
    </submittedName>
</protein>
<dbReference type="Proteomes" id="UP000199356">
    <property type="component" value="Unassembled WGS sequence"/>
</dbReference>
<reference evidence="1 2" key="1">
    <citation type="submission" date="2016-10" db="EMBL/GenBank/DDBJ databases">
        <authorList>
            <person name="de Groot N.N."/>
        </authorList>
    </citation>
    <scope>NUCLEOTIDE SEQUENCE [LARGE SCALE GENOMIC DNA]</scope>
    <source>
        <strain evidence="1 2">DSM 19547</strain>
    </source>
</reference>
<gene>
    <name evidence="1" type="ORF">SAMN04488047_11542</name>
</gene>
<dbReference type="STRING" id="441119.SAMN04488047_11542"/>
<organism evidence="1 2">
    <name type="scientific">Tranquillimonas alkanivorans</name>
    <dbReference type="NCBI Taxonomy" id="441119"/>
    <lineage>
        <taxon>Bacteria</taxon>
        <taxon>Pseudomonadati</taxon>
        <taxon>Pseudomonadota</taxon>
        <taxon>Alphaproteobacteria</taxon>
        <taxon>Rhodobacterales</taxon>
        <taxon>Roseobacteraceae</taxon>
        <taxon>Tranquillimonas</taxon>
    </lineage>
</organism>
<keyword evidence="2" id="KW-1185">Reference proteome</keyword>